<keyword evidence="1" id="KW-0732">Signal</keyword>
<dbReference type="AlphaFoldDB" id="A0A2V1IQ54"/>
<dbReference type="EMBL" id="PUEC01000011">
    <property type="protein sequence ID" value="PWB02621.1"/>
    <property type="molecule type" value="Genomic_DNA"/>
</dbReference>
<evidence type="ECO:0008006" key="4">
    <source>
        <dbReference type="Google" id="ProtNLM"/>
    </source>
</evidence>
<feature type="chain" id="PRO_5015968222" description="Tetratricopeptide repeat protein" evidence="1">
    <location>
        <begin position="22"/>
        <end position="312"/>
    </location>
</feature>
<accession>A0A2V1IQ54</accession>
<organism evidence="2 3">
    <name type="scientific">Duncaniella muris</name>
    <dbReference type="NCBI Taxonomy" id="2094150"/>
    <lineage>
        <taxon>Bacteria</taxon>
        <taxon>Pseudomonadati</taxon>
        <taxon>Bacteroidota</taxon>
        <taxon>Bacteroidia</taxon>
        <taxon>Bacteroidales</taxon>
        <taxon>Muribaculaceae</taxon>
        <taxon>Duncaniella</taxon>
    </lineage>
</organism>
<dbReference type="RefSeq" id="WP_107032086.1">
    <property type="nucleotide sequence ID" value="NZ_CAJSYL010000011.1"/>
</dbReference>
<evidence type="ECO:0000313" key="3">
    <source>
        <dbReference type="Proteomes" id="UP000244905"/>
    </source>
</evidence>
<evidence type="ECO:0000313" key="2">
    <source>
        <dbReference type="EMBL" id="PWB02621.1"/>
    </source>
</evidence>
<feature type="signal peptide" evidence="1">
    <location>
        <begin position="1"/>
        <end position="21"/>
    </location>
</feature>
<comment type="caution">
    <text evidence="2">The sequence shown here is derived from an EMBL/GenBank/DDBJ whole genome shotgun (WGS) entry which is preliminary data.</text>
</comment>
<dbReference type="GeneID" id="82525941"/>
<keyword evidence="3" id="KW-1185">Reference proteome</keyword>
<name>A0A2V1IQ54_9BACT</name>
<dbReference type="Proteomes" id="UP000244905">
    <property type="component" value="Unassembled WGS sequence"/>
</dbReference>
<proteinExistence type="predicted"/>
<sequence>MKLRQILLGAAIAAMPVAAAAADCEIGMGIAPIMEGDQVPAAVARQLEAKLKTVLTHVGVAAGDYDCQFFLTGRFDEAFSQEAGGVGGRVLVKTNLQLAICDGENRKVFATATFPLKGVGASDQQALTRALGSLNARNPEFINFVENGKAKIVDYFDKNYPTYMAKAQKALKARDYDEALYWSTSIPECCAGYAQAAELASSIYQDKIDYDGAMLLAQAEGEWASDPSAEGGRAAYGYLSRIDPSAACYAKAKALGKKISASVREDYDFETKEKYRNAVELEKQRIDAARQVAVAWAQNQPKTVVKNNWIAW</sequence>
<gene>
    <name evidence="2" type="ORF">C5O23_06240</name>
</gene>
<protein>
    <recommendedName>
        <fullName evidence="4">Tetratricopeptide repeat protein</fullName>
    </recommendedName>
</protein>
<evidence type="ECO:0000256" key="1">
    <source>
        <dbReference type="SAM" id="SignalP"/>
    </source>
</evidence>
<reference evidence="3" key="1">
    <citation type="submission" date="2018-02" db="EMBL/GenBank/DDBJ databases">
        <authorList>
            <person name="Clavel T."/>
            <person name="Strowig T."/>
        </authorList>
    </citation>
    <scope>NUCLEOTIDE SEQUENCE [LARGE SCALE GENOMIC DNA]</scope>
    <source>
        <strain evidence="3">DSM 103720</strain>
    </source>
</reference>